<dbReference type="AlphaFoldDB" id="A0A6C0FB91"/>
<accession>A0A6C0FB91</accession>
<dbReference type="SUPFAM" id="SSF49899">
    <property type="entry name" value="Concanavalin A-like lectins/glucanases"/>
    <property type="match status" value="1"/>
</dbReference>
<evidence type="ECO:0000313" key="2">
    <source>
        <dbReference type="EMBL" id="QHT38121.1"/>
    </source>
</evidence>
<feature type="transmembrane region" description="Helical" evidence="1">
    <location>
        <begin position="14"/>
        <end position="31"/>
    </location>
</feature>
<dbReference type="Pfam" id="PF13385">
    <property type="entry name" value="Laminin_G_3"/>
    <property type="match status" value="1"/>
</dbReference>
<evidence type="ECO:0008006" key="3">
    <source>
        <dbReference type="Google" id="ProtNLM"/>
    </source>
</evidence>
<feature type="transmembrane region" description="Helical" evidence="1">
    <location>
        <begin position="112"/>
        <end position="133"/>
    </location>
</feature>
<name>A0A6C0FB91_9ZZZZ</name>
<evidence type="ECO:0000256" key="1">
    <source>
        <dbReference type="SAM" id="Phobius"/>
    </source>
</evidence>
<dbReference type="Gene3D" id="2.60.120.200">
    <property type="match status" value="1"/>
</dbReference>
<feature type="transmembrane region" description="Helical" evidence="1">
    <location>
        <begin position="172"/>
        <end position="189"/>
    </location>
</feature>
<keyword evidence="1" id="KW-0812">Transmembrane</keyword>
<feature type="transmembrane region" description="Helical" evidence="1">
    <location>
        <begin position="139"/>
        <end position="160"/>
    </location>
</feature>
<dbReference type="EMBL" id="MN738826">
    <property type="protein sequence ID" value="QHT38121.1"/>
    <property type="molecule type" value="Genomic_DNA"/>
</dbReference>
<dbReference type="InterPro" id="IPR013320">
    <property type="entry name" value="ConA-like_dom_sf"/>
</dbReference>
<protein>
    <recommendedName>
        <fullName evidence="3">LamG-like jellyroll fold domain-containing protein</fullName>
    </recommendedName>
</protein>
<organism evidence="2">
    <name type="scientific">viral metagenome</name>
    <dbReference type="NCBI Taxonomy" id="1070528"/>
    <lineage>
        <taxon>unclassified sequences</taxon>
        <taxon>metagenomes</taxon>
        <taxon>organismal metagenomes</taxon>
    </lineage>
</organism>
<reference evidence="2" key="1">
    <citation type="journal article" date="2020" name="Nature">
        <title>Giant virus diversity and host interactions through global metagenomics.</title>
        <authorList>
            <person name="Schulz F."/>
            <person name="Roux S."/>
            <person name="Paez-Espino D."/>
            <person name="Jungbluth S."/>
            <person name="Walsh D.A."/>
            <person name="Denef V.J."/>
            <person name="McMahon K.D."/>
            <person name="Konstantinidis K.T."/>
            <person name="Eloe-Fadrosh E.A."/>
            <person name="Kyrpides N.C."/>
            <person name="Woyke T."/>
        </authorList>
    </citation>
    <scope>NUCLEOTIDE SEQUENCE</scope>
    <source>
        <strain evidence="2">GVMAG-S-ERX556049-19</strain>
    </source>
</reference>
<proteinExistence type="predicted"/>
<keyword evidence="1" id="KW-1133">Transmembrane helix</keyword>
<sequence length="399" mass="46741">MSDIMNDLQSEKSIPLYSNIVFFLILSMLFIQENKKKDEKDPYRKEWKDNTRYGIIILSILLVCLYLYAHIAKNALLLTHEYQYHITLGVLSLLYIGLYISQYEAIAYSMYILTIFIVIVAMALLFNVFINFFKSLKGIAGVVANLIFFIPCLFSDFVSYIMNEYKTTPNKILTLFGLEIILLLIYLYLPDLLYKLSVKDGVEVLKNYVYLNEENIIPLEDNILAKSSHIKTFSQDQQEVTREYSFSMWIFLNQHSTSMSSYNKETNIFDFGNGKPRVTYYNNENDSKNKDVYRIYFSNQEHDKQFYDIQLPSQKWNHIVFNYKSRHVDLFVNGKLLRTFTFKNKIPSYNLGDLVTIGSENGLSGSIANVRYYQKNLSKQQINNIYNILMNKNPPVNNL</sequence>
<keyword evidence="1" id="KW-0472">Membrane</keyword>
<feature type="transmembrane region" description="Helical" evidence="1">
    <location>
        <begin position="82"/>
        <end position="100"/>
    </location>
</feature>
<feature type="transmembrane region" description="Helical" evidence="1">
    <location>
        <begin position="52"/>
        <end position="70"/>
    </location>
</feature>